<dbReference type="PANTHER" id="PTHR14289:SF16">
    <property type="entry name" value="POLYMERASE DELTA-INTERACTING PROTEIN 2"/>
    <property type="match status" value="1"/>
</dbReference>
<dbReference type="AlphaFoldDB" id="A0A4Q8LFE8"/>
<evidence type="ECO:0000259" key="3">
    <source>
        <dbReference type="PROSITE" id="PS51087"/>
    </source>
</evidence>
<dbReference type="GO" id="GO:0070987">
    <property type="term" value="P:error-free translesion synthesis"/>
    <property type="evidence" value="ECO:0007669"/>
    <property type="project" value="TreeGrafter"/>
</dbReference>
<dbReference type="Pfam" id="PF04379">
    <property type="entry name" value="DUF525"/>
    <property type="match status" value="1"/>
</dbReference>
<organism evidence="4 5">
    <name type="scientific">Pseudoxanthomonas winnipegensis</name>
    <dbReference type="NCBI Taxonomy" id="2480810"/>
    <lineage>
        <taxon>Bacteria</taxon>
        <taxon>Pseudomonadati</taxon>
        <taxon>Pseudomonadota</taxon>
        <taxon>Gammaproteobacteria</taxon>
        <taxon>Lysobacterales</taxon>
        <taxon>Lysobacteraceae</taxon>
        <taxon>Pseudoxanthomonas</taxon>
    </lineage>
</organism>
<dbReference type="OrthoDB" id="9795226at2"/>
<dbReference type="Gene3D" id="2.60.40.1470">
    <property type="entry name" value="ApaG domain"/>
    <property type="match status" value="1"/>
</dbReference>
<dbReference type="PANTHER" id="PTHR14289">
    <property type="entry name" value="F-BOX ONLY PROTEIN 3"/>
    <property type="match status" value="1"/>
</dbReference>
<dbReference type="PROSITE" id="PS51087">
    <property type="entry name" value="APAG"/>
    <property type="match status" value="1"/>
</dbReference>
<accession>A0A4Q8LFE8</accession>
<dbReference type="InterPro" id="IPR007474">
    <property type="entry name" value="ApaG_domain"/>
</dbReference>
<comment type="caution">
    <text evidence="4">The sequence shown here is derived from an EMBL/GenBank/DDBJ whole genome shotgun (WGS) entry which is preliminary data.</text>
</comment>
<name>A0A4Q8LFE8_9GAMM</name>
<evidence type="ECO:0000256" key="2">
    <source>
        <dbReference type="HAMAP-Rule" id="MF_00791"/>
    </source>
</evidence>
<proteinExistence type="inferred from homology"/>
<dbReference type="InterPro" id="IPR036767">
    <property type="entry name" value="ApaG_sf"/>
</dbReference>
<evidence type="ECO:0000313" key="5">
    <source>
        <dbReference type="Proteomes" id="UP000292627"/>
    </source>
</evidence>
<evidence type="ECO:0000256" key="1">
    <source>
        <dbReference type="ARBA" id="ARBA00017693"/>
    </source>
</evidence>
<dbReference type="NCBIfam" id="NF003967">
    <property type="entry name" value="PRK05461.1"/>
    <property type="match status" value="1"/>
</dbReference>
<sequence length="126" mass="14078">MSSNDYAIDVDVATRFLEERSEPDSGHYVFAYTIVIRNRGTQAARLLARHWEITDGNGRIERVDGEGVVGEQPRLRPGELFQYTSGAVLETDHGTMRGRYDMVADDGTHFDAPIAPFALSVPRTLH</sequence>
<feature type="domain" description="ApaG" evidence="3">
    <location>
        <begin position="2"/>
        <end position="126"/>
    </location>
</feature>
<dbReference type="Proteomes" id="UP000292627">
    <property type="component" value="Unassembled WGS sequence"/>
</dbReference>
<dbReference type="HAMAP" id="MF_00791">
    <property type="entry name" value="ApaG"/>
    <property type="match status" value="1"/>
</dbReference>
<evidence type="ECO:0000313" key="4">
    <source>
        <dbReference type="EMBL" id="TAA28127.1"/>
    </source>
</evidence>
<dbReference type="SUPFAM" id="SSF110069">
    <property type="entry name" value="ApaG-like"/>
    <property type="match status" value="1"/>
</dbReference>
<dbReference type="EMBL" id="SHMC01000001">
    <property type="protein sequence ID" value="TAA28127.1"/>
    <property type="molecule type" value="Genomic_DNA"/>
</dbReference>
<gene>
    <name evidence="2 4" type="primary">apaG</name>
    <name evidence="4" type="ORF">EA660_00545</name>
</gene>
<dbReference type="InterPro" id="IPR023065">
    <property type="entry name" value="Uncharacterised_ApaG"/>
</dbReference>
<protein>
    <recommendedName>
        <fullName evidence="1 2">Protein ApaG</fullName>
    </recommendedName>
</protein>
<reference evidence="4 5" key="1">
    <citation type="submission" date="2019-02" db="EMBL/GenBank/DDBJ databases">
        <title>WGS of Pseudoxanthomonas species novum from clinical isolates.</title>
        <authorList>
            <person name="Bernier A.-M."/>
            <person name="Bernard K."/>
            <person name="Vachon A."/>
        </authorList>
    </citation>
    <scope>NUCLEOTIDE SEQUENCE [LARGE SCALE GENOMIC DNA]</scope>
    <source>
        <strain evidence="4 5">NML171200</strain>
    </source>
</reference>
<dbReference type="RefSeq" id="WP_130549710.1">
    <property type="nucleotide sequence ID" value="NZ_SHMC01000001.1"/>
</dbReference>